<sequence>MINQSEKINLKTKVSTLLIVHNLLLHVKHANETKNFHYQNTRKTAQIKEIVAQDINTQETTTQETTAQETTNTTNTVIEKLPIATMSSTSSTQTVRRSKRLQDKKNSSLEQPIGKASGILQTTQITATVVIEQLPPDAAMASTRTIQQTPHPKRGRKRKNSSPERPIETESENHQIQDTNAQETTTSIIEQPPSVTQTVRRSKRLRNLKNSSSEQQLGTEFETLQIQGKTALVTTKVIEQLLPDAAMANTSSDQQNPLPKRGRKRNNPSPEQLVGTESENQGITTRGTSNTMDNTSSTQTVRRSKRIRNQKNSSPEQQIGTEFETLQIQGTTARVTTTITEQLLSDAAMASTSSDQQTPLPKRGRKRKNSSPEQLVGTVSETLQLLLPDTTMPSTSSTQTVRSSKRLRNQKNASPEQPVETEVETPQIQELATQGTTVTQKTVTQETTTRATAPTIIEQLPPDAAMANTSSTQQISSHEQSVGNEYETLQIQETTTQETTTRATTPTVIEQLPPDVAMANTSSTERISSHEQPVGSEYETLQIQETTTQKTTTRATTPTVIEQLPPDAAMANTSSTEQISSHEQPVGNEYETLQIQETTTQETATRAITSTVIEQLPPVAVMDSTSFTQQISSHEQSLGTESETLQIQETTTQDITTLEVATQVITTRMATPTVIEQLPPTAAMASMSSTQQISSYEQPVGTEYEILQIQETITQGTTVTQETAARVTSTTIEQLLPYAAMPSTSFEETSIQEITTQVTTLTVIERLPPDVVMASTSSTQQREQSVGTESETPGRETSLNEQPAGTGPVEVPSIGGATNENNNEEREARPAKKKKKSRKSKAEKRLARFKTCCSLRYRERMIRAEQQRIYLIERNKITDLREKFVIVGPTGNVYTVTIAHLPDCTCPDFMKGFICKHIFFVYLKVLGVNRDSTLIYQKALLSKELRSIFTNARPSPTVMALRKIRDRYKTFTSSNVNENENEKRRPIEGNCPICYDSLEEKDRDKIVWCRQGCGNNLHKDCFEQWKRSRYGGRVTCVYCRVNWVEPEVYITNDGYINLGNVQRSGSIQRLNILQGAAYYRNFRTII</sequence>
<feature type="compositionally biased region" description="Polar residues" evidence="2">
    <location>
        <begin position="350"/>
        <end position="359"/>
    </location>
</feature>
<keyword evidence="1" id="KW-0863">Zinc-finger</keyword>
<dbReference type="PROSITE" id="PS50089">
    <property type="entry name" value="ZF_RING_2"/>
    <property type="match status" value="1"/>
</dbReference>
<dbReference type="OrthoDB" id="2122982at2759"/>
<organism evidence="5 6">
    <name type="scientific">Rhizophagus irregularis</name>
    <dbReference type="NCBI Taxonomy" id="588596"/>
    <lineage>
        <taxon>Eukaryota</taxon>
        <taxon>Fungi</taxon>
        <taxon>Fungi incertae sedis</taxon>
        <taxon>Mucoromycota</taxon>
        <taxon>Glomeromycotina</taxon>
        <taxon>Glomeromycetes</taxon>
        <taxon>Glomerales</taxon>
        <taxon>Glomeraceae</taxon>
        <taxon>Rhizophagus</taxon>
    </lineage>
</organism>
<dbReference type="VEuPathDB" id="FungiDB:RhiirFUN_014038"/>
<protein>
    <recommendedName>
        <fullName evidence="7">Ring finger domain protein</fullName>
    </recommendedName>
</protein>
<feature type="region of interest" description="Disordered" evidence="2">
    <location>
        <begin position="136"/>
        <end position="216"/>
    </location>
</feature>
<keyword evidence="1" id="KW-0862">Zinc</keyword>
<feature type="region of interest" description="Disordered" evidence="2">
    <location>
        <begin position="245"/>
        <end position="323"/>
    </location>
</feature>
<evidence type="ECO:0000313" key="5">
    <source>
        <dbReference type="EMBL" id="CAB5394922.1"/>
    </source>
</evidence>
<feature type="compositionally biased region" description="Basic residues" evidence="2">
    <location>
        <begin position="151"/>
        <end position="160"/>
    </location>
</feature>
<feature type="compositionally biased region" description="Polar residues" evidence="2">
    <location>
        <begin position="371"/>
        <end position="383"/>
    </location>
</feature>
<dbReference type="PANTHER" id="PTHR21540:SF0">
    <property type="entry name" value="PHD FAMILY PROTEIN"/>
    <property type="match status" value="1"/>
</dbReference>
<dbReference type="GO" id="GO:0061630">
    <property type="term" value="F:ubiquitin protein ligase activity"/>
    <property type="evidence" value="ECO:0007669"/>
    <property type="project" value="InterPro"/>
</dbReference>
<feature type="compositionally biased region" description="Polar residues" evidence="2">
    <location>
        <begin position="176"/>
        <end position="199"/>
    </location>
</feature>
<accession>A0A915ZXL4</accession>
<feature type="compositionally biased region" description="Low complexity" evidence="2">
    <location>
        <begin position="415"/>
        <end position="426"/>
    </location>
</feature>
<evidence type="ECO:0008006" key="7">
    <source>
        <dbReference type="Google" id="ProtNLM"/>
    </source>
</evidence>
<proteinExistence type="predicted"/>
<dbReference type="AlphaFoldDB" id="A0A915ZXL4"/>
<feature type="domain" description="SWIM-type" evidence="4">
    <location>
        <begin position="894"/>
        <end position="926"/>
    </location>
</feature>
<dbReference type="CDD" id="cd16494">
    <property type="entry name" value="RING-CH-C4HC3_ZSWM2"/>
    <property type="match status" value="1"/>
</dbReference>
<name>A0A915ZXL4_9GLOM</name>
<comment type="caution">
    <text evidence="5">The sequence shown here is derived from an EMBL/GenBank/DDBJ whole genome shotgun (WGS) entry which is preliminary data.</text>
</comment>
<feature type="compositionally biased region" description="Polar residues" evidence="2">
    <location>
        <begin position="391"/>
        <end position="402"/>
    </location>
</feature>
<feature type="compositionally biased region" description="Low complexity" evidence="2">
    <location>
        <begin position="85"/>
        <end position="94"/>
    </location>
</feature>
<gene>
    <name evidence="5" type="ORF">CHRIB12_LOCUS23592</name>
</gene>
<feature type="compositionally biased region" description="Polar residues" evidence="2">
    <location>
        <begin position="774"/>
        <end position="803"/>
    </location>
</feature>
<reference evidence="5" key="1">
    <citation type="submission" date="2020-05" db="EMBL/GenBank/DDBJ databases">
        <authorList>
            <person name="Rincon C."/>
            <person name="Sanders R I."/>
            <person name="Robbins C."/>
            <person name="Chaturvedi A."/>
        </authorList>
    </citation>
    <scope>NUCLEOTIDE SEQUENCE</scope>
    <source>
        <strain evidence="5">CHB12</strain>
    </source>
</reference>
<feature type="region of interest" description="Disordered" evidence="2">
    <location>
        <begin position="346"/>
        <end position="426"/>
    </location>
</feature>
<evidence type="ECO:0000313" key="6">
    <source>
        <dbReference type="Proteomes" id="UP000684084"/>
    </source>
</evidence>
<dbReference type="GO" id="GO:0008270">
    <property type="term" value="F:zinc ion binding"/>
    <property type="evidence" value="ECO:0007669"/>
    <property type="project" value="UniProtKB-KW"/>
</dbReference>
<evidence type="ECO:0000259" key="3">
    <source>
        <dbReference type="PROSITE" id="PS50089"/>
    </source>
</evidence>
<feature type="compositionally biased region" description="Polar residues" evidence="2">
    <location>
        <begin position="310"/>
        <end position="323"/>
    </location>
</feature>
<feature type="compositionally biased region" description="Basic residues" evidence="2">
    <location>
        <begin position="831"/>
        <end position="842"/>
    </location>
</feature>
<dbReference type="Proteomes" id="UP000684084">
    <property type="component" value="Unassembled WGS sequence"/>
</dbReference>
<feature type="compositionally biased region" description="Polar residues" evidence="2">
    <location>
        <begin position="248"/>
        <end position="257"/>
    </location>
</feature>
<dbReference type="PROSITE" id="PS50966">
    <property type="entry name" value="ZF_SWIM"/>
    <property type="match status" value="1"/>
</dbReference>
<feature type="region of interest" description="Disordered" evidence="2">
    <location>
        <begin position="774"/>
        <end position="845"/>
    </location>
</feature>
<evidence type="ECO:0000256" key="1">
    <source>
        <dbReference type="PROSITE-ProRule" id="PRU00175"/>
    </source>
</evidence>
<feature type="domain" description="RING-type" evidence="3">
    <location>
        <begin position="991"/>
        <end position="1040"/>
    </location>
</feature>
<dbReference type="InterPro" id="IPR001841">
    <property type="entry name" value="Znf_RING"/>
</dbReference>
<evidence type="ECO:0000256" key="2">
    <source>
        <dbReference type="SAM" id="MobiDB-lite"/>
    </source>
</evidence>
<dbReference type="InterPro" id="IPR007527">
    <property type="entry name" value="Znf_SWIM"/>
</dbReference>
<dbReference type="Pfam" id="PF04434">
    <property type="entry name" value="SWIM"/>
    <property type="match status" value="1"/>
</dbReference>
<dbReference type="PANTHER" id="PTHR21540">
    <property type="entry name" value="RING FINGER AND SWIM DOMAIN-CONTAINING PROTEIN 2"/>
    <property type="match status" value="1"/>
</dbReference>
<dbReference type="InterPro" id="IPR039903">
    <property type="entry name" value="Zswim2"/>
</dbReference>
<feature type="compositionally biased region" description="Polar residues" evidence="2">
    <location>
        <begin position="267"/>
        <end position="301"/>
    </location>
</feature>
<evidence type="ECO:0000259" key="4">
    <source>
        <dbReference type="PROSITE" id="PS50966"/>
    </source>
</evidence>
<feature type="compositionally biased region" description="Low complexity" evidence="2">
    <location>
        <begin position="493"/>
        <end position="507"/>
    </location>
</feature>
<dbReference type="EMBL" id="CAGKOT010000093">
    <property type="protein sequence ID" value="CAB5394922.1"/>
    <property type="molecule type" value="Genomic_DNA"/>
</dbReference>
<keyword evidence="1" id="KW-0479">Metal-binding</keyword>
<feature type="region of interest" description="Disordered" evidence="2">
    <location>
        <begin position="493"/>
        <end position="515"/>
    </location>
</feature>
<feature type="region of interest" description="Disordered" evidence="2">
    <location>
        <begin position="85"/>
        <end position="115"/>
    </location>
</feature>
<feature type="compositionally biased region" description="Basic and acidic residues" evidence="2">
    <location>
        <begin position="161"/>
        <end position="175"/>
    </location>
</feature>